<dbReference type="Proteomes" id="UP000076532">
    <property type="component" value="Unassembled WGS sequence"/>
</dbReference>
<evidence type="ECO:0000313" key="8">
    <source>
        <dbReference type="EMBL" id="KZP10630.1"/>
    </source>
</evidence>
<dbReference type="OrthoDB" id="6339427at2759"/>
<sequence>MPESPRILIRRGDDAGAQAIMGRIYAFATPAQVVLKTTVLRALVHQSIEITKSTTFFQRLKSMVLVPFNGRALIVGCGMQAFQQLCGSNTLMYYSATLFKDIGFNQPTAVGLIITGTNFLFTHIALKYIDIVGRRKIMTISAPGMIFGLTLGSIAFHWESCGFPAFFHSTDNDVDRASRHGG</sequence>
<proteinExistence type="predicted"/>
<feature type="transmembrane region" description="Helical" evidence="7">
    <location>
        <begin position="137"/>
        <end position="158"/>
    </location>
</feature>
<evidence type="ECO:0000256" key="4">
    <source>
        <dbReference type="ARBA" id="ARBA00022692"/>
    </source>
</evidence>
<reference evidence="8 9" key="1">
    <citation type="journal article" date="2016" name="Mol. Biol. Evol.">
        <title>Comparative Genomics of Early-Diverging Mushroom-Forming Fungi Provides Insights into the Origins of Lignocellulose Decay Capabilities.</title>
        <authorList>
            <person name="Nagy L.G."/>
            <person name="Riley R."/>
            <person name="Tritt A."/>
            <person name="Adam C."/>
            <person name="Daum C."/>
            <person name="Floudas D."/>
            <person name="Sun H."/>
            <person name="Yadav J.S."/>
            <person name="Pangilinan J."/>
            <person name="Larsson K.H."/>
            <person name="Matsuura K."/>
            <person name="Barry K."/>
            <person name="Labutti K."/>
            <person name="Kuo R."/>
            <person name="Ohm R.A."/>
            <person name="Bhattacharya S.S."/>
            <person name="Shirouzu T."/>
            <person name="Yoshinaga Y."/>
            <person name="Martin F.M."/>
            <person name="Grigoriev I.V."/>
            <person name="Hibbett D.S."/>
        </authorList>
    </citation>
    <scope>NUCLEOTIDE SEQUENCE [LARGE SCALE GENOMIC DNA]</scope>
    <source>
        <strain evidence="8 9">CBS 109695</strain>
    </source>
</reference>
<keyword evidence="4 7" id="KW-0812">Transmembrane</keyword>
<comment type="subcellular location">
    <subcellularLocation>
        <location evidence="1">Cell membrane</location>
        <topology evidence="1">Multi-pass membrane protein</topology>
    </subcellularLocation>
</comment>
<dbReference type="PANTHER" id="PTHR48020">
    <property type="entry name" value="PROTON MYO-INOSITOL COTRANSPORTER"/>
    <property type="match status" value="1"/>
</dbReference>
<dbReference type="SUPFAM" id="SSF103473">
    <property type="entry name" value="MFS general substrate transporter"/>
    <property type="match status" value="1"/>
</dbReference>
<organism evidence="8 9">
    <name type="scientific">Athelia psychrophila</name>
    <dbReference type="NCBI Taxonomy" id="1759441"/>
    <lineage>
        <taxon>Eukaryota</taxon>
        <taxon>Fungi</taxon>
        <taxon>Dikarya</taxon>
        <taxon>Basidiomycota</taxon>
        <taxon>Agaricomycotina</taxon>
        <taxon>Agaricomycetes</taxon>
        <taxon>Agaricomycetidae</taxon>
        <taxon>Atheliales</taxon>
        <taxon>Atheliaceae</taxon>
        <taxon>Athelia</taxon>
    </lineage>
</organism>
<dbReference type="Gene3D" id="1.20.1250.20">
    <property type="entry name" value="MFS general substrate transporter like domains"/>
    <property type="match status" value="1"/>
</dbReference>
<keyword evidence="3" id="KW-1003">Cell membrane</keyword>
<protein>
    <submittedName>
        <fullName evidence="8">General substrate transporter</fullName>
    </submittedName>
</protein>
<keyword evidence="5 7" id="KW-1133">Transmembrane helix</keyword>
<dbReference type="GO" id="GO:0005886">
    <property type="term" value="C:plasma membrane"/>
    <property type="evidence" value="ECO:0007669"/>
    <property type="project" value="UniProtKB-SubCell"/>
</dbReference>
<keyword evidence="6 7" id="KW-0472">Membrane</keyword>
<dbReference type="InterPro" id="IPR036259">
    <property type="entry name" value="MFS_trans_sf"/>
</dbReference>
<gene>
    <name evidence="8" type="ORF">FIBSPDRAFT_872430</name>
</gene>
<evidence type="ECO:0000256" key="1">
    <source>
        <dbReference type="ARBA" id="ARBA00004651"/>
    </source>
</evidence>
<evidence type="ECO:0000256" key="5">
    <source>
        <dbReference type="ARBA" id="ARBA00022989"/>
    </source>
</evidence>
<dbReference type="InterPro" id="IPR005828">
    <property type="entry name" value="MFS_sugar_transport-like"/>
</dbReference>
<evidence type="ECO:0000256" key="7">
    <source>
        <dbReference type="SAM" id="Phobius"/>
    </source>
</evidence>
<evidence type="ECO:0000256" key="3">
    <source>
        <dbReference type="ARBA" id="ARBA00022475"/>
    </source>
</evidence>
<dbReference type="Pfam" id="PF00083">
    <property type="entry name" value="Sugar_tr"/>
    <property type="match status" value="1"/>
</dbReference>
<dbReference type="PANTHER" id="PTHR48020:SF12">
    <property type="entry name" value="PROTON MYO-INOSITOL COTRANSPORTER"/>
    <property type="match status" value="1"/>
</dbReference>
<name>A0A165ZIK9_9AGAM</name>
<evidence type="ECO:0000313" key="9">
    <source>
        <dbReference type="Proteomes" id="UP000076532"/>
    </source>
</evidence>
<keyword evidence="9" id="KW-1185">Reference proteome</keyword>
<dbReference type="AlphaFoldDB" id="A0A165ZIK9"/>
<evidence type="ECO:0000256" key="2">
    <source>
        <dbReference type="ARBA" id="ARBA00022448"/>
    </source>
</evidence>
<accession>A0A165ZIK9</accession>
<dbReference type="GO" id="GO:0022857">
    <property type="term" value="F:transmembrane transporter activity"/>
    <property type="evidence" value="ECO:0007669"/>
    <property type="project" value="InterPro"/>
</dbReference>
<evidence type="ECO:0000256" key="6">
    <source>
        <dbReference type="ARBA" id="ARBA00023136"/>
    </source>
</evidence>
<dbReference type="STRING" id="436010.A0A165ZIK9"/>
<dbReference type="InterPro" id="IPR050814">
    <property type="entry name" value="Myo-inositol_Transporter"/>
</dbReference>
<dbReference type="EMBL" id="KV417676">
    <property type="protein sequence ID" value="KZP10630.1"/>
    <property type="molecule type" value="Genomic_DNA"/>
</dbReference>
<keyword evidence="2" id="KW-0813">Transport</keyword>